<dbReference type="AlphaFoldDB" id="A0A916T8Y9"/>
<dbReference type="EMBL" id="BMFA01000001">
    <property type="protein sequence ID" value="GGB35190.1"/>
    <property type="molecule type" value="Genomic_DNA"/>
</dbReference>
<keyword evidence="5" id="KW-1185">Reference proteome</keyword>
<dbReference type="SUPFAM" id="SSF111369">
    <property type="entry name" value="HlyD-like secretion proteins"/>
    <property type="match status" value="1"/>
</dbReference>
<dbReference type="PANTHER" id="PTHR30469">
    <property type="entry name" value="MULTIDRUG RESISTANCE PROTEIN MDTA"/>
    <property type="match status" value="1"/>
</dbReference>
<proteinExistence type="predicted"/>
<feature type="domain" description="Multidrug resistance protein MdtA-like barrel-sandwich hybrid" evidence="3">
    <location>
        <begin position="76"/>
        <end position="253"/>
    </location>
</feature>
<feature type="region of interest" description="Disordered" evidence="2">
    <location>
        <begin position="415"/>
        <end position="446"/>
    </location>
</feature>
<reference evidence="4" key="1">
    <citation type="journal article" date="2014" name="Int. J. Syst. Evol. Microbiol.">
        <title>Complete genome sequence of Corynebacterium casei LMG S-19264T (=DSM 44701T), isolated from a smear-ripened cheese.</title>
        <authorList>
            <consortium name="US DOE Joint Genome Institute (JGI-PGF)"/>
            <person name="Walter F."/>
            <person name="Albersmeier A."/>
            <person name="Kalinowski J."/>
            <person name="Ruckert C."/>
        </authorList>
    </citation>
    <scope>NUCLEOTIDE SEQUENCE</scope>
    <source>
        <strain evidence="4">CGMCC 1.12426</strain>
    </source>
</reference>
<dbReference type="Gene3D" id="2.40.50.100">
    <property type="match status" value="1"/>
</dbReference>
<dbReference type="Proteomes" id="UP000605148">
    <property type="component" value="Unassembled WGS sequence"/>
</dbReference>
<dbReference type="Gene3D" id="2.40.30.170">
    <property type="match status" value="1"/>
</dbReference>
<dbReference type="GO" id="GO:0015562">
    <property type="term" value="F:efflux transmembrane transporter activity"/>
    <property type="evidence" value="ECO:0007669"/>
    <property type="project" value="TreeGrafter"/>
</dbReference>
<accession>A0A916T8Y9</accession>
<dbReference type="Pfam" id="PF25917">
    <property type="entry name" value="BSH_RND"/>
    <property type="match status" value="1"/>
</dbReference>
<evidence type="ECO:0000256" key="2">
    <source>
        <dbReference type="SAM" id="MobiDB-lite"/>
    </source>
</evidence>
<dbReference type="Gene3D" id="1.10.287.470">
    <property type="entry name" value="Helix hairpin bin"/>
    <property type="match status" value="1"/>
</dbReference>
<protein>
    <recommendedName>
        <fullName evidence="3">Multidrug resistance protein MdtA-like barrel-sandwich hybrid domain-containing protein</fullName>
    </recommendedName>
</protein>
<keyword evidence="1" id="KW-0175">Coiled coil</keyword>
<evidence type="ECO:0000259" key="3">
    <source>
        <dbReference type="Pfam" id="PF25917"/>
    </source>
</evidence>
<feature type="coiled-coil region" evidence="1">
    <location>
        <begin position="117"/>
        <end position="169"/>
    </location>
</feature>
<comment type="caution">
    <text evidence="4">The sequence shown here is derived from an EMBL/GenBank/DDBJ whole genome shotgun (WGS) entry which is preliminary data.</text>
</comment>
<gene>
    <name evidence="4" type="ORF">GCM10011316_04150</name>
</gene>
<evidence type="ECO:0000313" key="4">
    <source>
        <dbReference type="EMBL" id="GGB35190.1"/>
    </source>
</evidence>
<sequence length="503" mass="53691">MGFLTRGLVGLALIALMAVSVGYGVYRVAEAVTTKEEARGAPARERSYAVNVAPLQAQTVRPVTTAYGEIETWRALQIRASSEGRIVDIAGKFRDGAAVEQGDLLLRIDPAVAEFAVLDAEAALADAESQKAEAEEAIVGAEQELVAARRQLELRRQALNRQTQLLEKGYATMVQVESEELSVAALEQALNNRLQSVITARKRIERMDLGVERARIARDEARRILAETTIEAPFDGYLDQVDATLGRRATPSEALAYLIDPAALEVRFNLSTDQYARLLDPSGQLVEAPVSVFLELGPRTIEVGGQIDRVAATVMDGGAGRTVFASLDVDTGTVLRPGDFVTIRIEEPALTGVADIPATAVTEDGSILVVNADSRLDEDTVTILRRMGSRLIVSDAPFGADIVLERLPHLGPGLKVTSNPVNGEGRLHDGGGLPTARPEAGTDGGKQAGMVALGPDRRKALRDALQASPLDAAAKTEILDLLDAPMMSVESLARIEAQIGQRG</sequence>
<reference evidence="4" key="2">
    <citation type="submission" date="2020-09" db="EMBL/GenBank/DDBJ databases">
        <authorList>
            <person name="Sun Q."/>
            <person name="Zhou Y."/>
        </authorList>
    </citation>
    <scope>NUCLEOTIDE SEQUENCE</scope>
    <source>
        <strain evidence="4">CGMCC 1.12426</strain>
    </source>
</reference>
<evidence type="ECO:0000256" key="1">
    <source>
        <dbReference type="SAM" id="Coils"/>
    </source>
</evidence>
<name>A0A916T8Y9_9HYPH</name>
<dbReference type="PANTHER" id="PTHR30469:SF36">
    <property type="entry name" value="BLL3903 PROTEIN"/>
    <property type="match status" value="1"/>
</dbReference>
<organism evidence="4 5">
    <name type="scientific">Roseibium aquae</name>
    <dbReference type="NCBI Taxonomy" id="1323746"/>
    <lineage>
        <taxon>Bacteria</taxon>
        <taxon>Pseudomonadati</taxon>
        <taxon>Pseudomonadota</taxon>
        <taxon>Alphaproteobacteria</taxon>
        <taxon>Hyphomicrobiales</taxon>
        <taxon>Stappiaceae</taxon>
        <taxon>Roseibium</taxon>
    </lineage>
</organism>
<evidence type="ECO:0000313" key="5">
    <source>
        <dbReference type="Proteomes" id="UP000605148"/>
    </source>
</evidence>
<dbReference type="InterPro" id="IPR058625">
    <property type="entry name" value="MdtA-like_BSH"/>
</dbReference>
<dbReference type="OrthoDB" id="7626141at2"/>
<dbReference type="GO" id="GO:1990281">
    <property type="term" value="C:efflux pump complex"/>
    <property type="evidence" value="ECO:0007669"/>
    <property type="project" value="TreeGrafter"/>
</dbReference>
<dbReference type="RefSeq" id="WP_150493953.1">
    <property type="nucleotide sequence ID" value="NZ_BMFA01000001.1"/>
</dbReference>